<dbReference type="PROSITE" id="PS51352">
    <property type="entry name" value="THIOREDOXIN_2"/>
    <property type="match status" value="1"/>
</dbReference>
<evidence type="ECO:0000256" key="1">
    <source>
        <dbReference type="ARBA" id="ARBA00004196"/>
    </source>
</evidence>
<evidence type="ECO:0000256" key="4">
    <source>
        <dbReference type="ARBA" id="ARBA00023284"/>
    </source>
</evidence>
<dbReference type="OrthoDB" id="9811352at2"/>
<keyword evidence="2" id="KW-0201">Cytochrome c-type biogenesis</keyword>
<organism evidence="6 7">
    <name type="scientific">Zemynaea arenosa</name>
    <dbReference type="NCBI Taxonomy" id="2561931"/>
    <lineage>
        <taxon>Bacteria</taxon>
        <taxon>Pseudomonadati</taxon>
        <taxon>Pseudomonadota</taxon>
        <taxon>Betaproteobacteria</taxon>
        <taxon>Burkholderiales</taxon>
        <taxon>Oxalobacteraceae</taxon>
        <taxon>Telluria group</taxon>
        <taxon>Zemynaea</taxon>
    </lineage>
</organism>
<dbReference type="AlphaFoldDB" id="A0A4Y9SUJ4"/>
<dbReference type="GO" id="GO:0015036">
    <property type="term" value="F:disulfide oxidoreductase activity"/>
    <property type="evidence" value="ECO:0007669"/>
    <property type="project" value="UniProtKB-ARBA"/>
</dbReference>
<accession>A0A4Y9SUJ4</accession>
<gene>
    <name evidence="6" type="ORF">E4L96_01875</name>
</gene>
<evidence type="ECO:0000313" key="7">
    <source>
        <dbReference type="Proteomes" id="UP000298438"/>
    </source>
</evidence>
<dbReference type="RefSeq" id="WP_135205545.1">
    <property type="nucleotide sequence ID" value="NZ_SPVF01000028.1"/>
</dbReference>
<evidence type="ECO:0000313" key="6">
    <source>
        <dbReference type="EMBL" id="TFW28989.1"/>
    </source>
</evidence>
<keyword evidence="3" id="KW-1015">Disulfide bond</keyword>
<keyword evidence="4" id="KW-0676">Redox-active center</keyword>
<dbReference type="PANTHER" id="PTHR42852">
    <property type="entry name" value="THIOL:DISULFIDE INTERCHANGE PROTEIN DSBE"/>
    <property type="match status" value="1"/>
</dbReference>
<evidence type="ECO:0000256" key="3">
    <source>
        <dbReference type="ARBA" id="ARBA00023157"/>
    </source>
</evidence>
<dbReference type="Pfam" id="PF00578">
    <property type="entry name" value="AhpC-TSA"/>
    <property type="match status" value="1"/>
</dbReference>
<dbReference type="InterPro" id="IPR013766">
    <property type="entry name" value="Thioredoxin_domain"/>
</dbReference>
<dbReference type="GO" id="GO:0030313">
    <property type="term" value="C:cell envelope"/>
    <property type="evidence" value="ECO:0007669"/>
    <property type="project" value="UniProtKB-SubCell"/>
</dbReference>
<dbReference type="EMBL" id="SPVF01000028">
    <property type="protein sequence ID" value="TFW28989.1"/>
    <property type="molecule type" value="Genomic_DNA"/>
</dbReference>
<feature type="domain" description="Thioredoxin" evidence="5">
    <location>
        <begin position="58"/>
        <end position="198"/>
    </location>
</feature>
<dbReference type="InterPro" id="IPR036249">
    <property type="entry name" value="Thioredoxin-like_sf"/>
</dbReference>
<keyword evidence="7" id="KW-1185">Reference proteome</keyword>
<dbReference type="PANTHER" id="PTHR42852:SF6">
    <property type="entry name" value="THIOL:DISULFIDE INTERCHANGE PROTEIN DSBE"/>
    <property type="match status" value="1"/>
</dbReference>
<proteinExistence type="predicted"/>
<name>A0A4Y9SUJ4_9BURK</name>
<dbReference type="GO" id="GO:0016209">
    <property type="term" value="F:antioxidant activity"/>
    <property type="evidence" value="ECO:0007669"/>
    <property type="project" value="InterPro"/>
</dbReference>
<sequence length="203" mass="21540">MTITLLHSAPSSGARHTVRSAHAPATRRVTFLLLASACLALAVLAAAPARALERMEAWPAKRPTPALGLTDLTGHTWQLDELRGKVVLLHFWATWCESCVAELPHLNALAAEGAKDSTVVLSVNYKDAAATLAEFTAAHPAPYPVLRDRDGEAFKRFGGVVLPATILIDRSGRARWRLSGPLDAAGPAFTTALATLTAEAAPH</sequence>
<dbReference type="SUPFAM" id="SSF52833">
    <property type="entry name" value="Thioredoxin-like"/>
    <property type="match status" value="1"/>
</dbReference>
<dbReference type="PROSITE" id="PS00194">
    <property type="entry name" value="THIOREDOXIN_1"/>
    <property type="match status" value="1"/>
</dbReference>
<reference evidence="6 7" key="1">
    <citation type="submission" date="2019-03" db="EMBL/GenBank/DDBJ databases">
        <title>Draft Genome Sequence of Massilia arenosa sp. nov., a Novel Massilia Species Isolated from a Sandy-loam Maize Soil.</title>
        <authorList>
            <person name="Raths R."/>
            <person name="Peta V."/>
            <person name="Bucking H."/>
        </authorList>
    </citation>
    <scope>NUCLEOTIDE SEQUENCE [LARGE SCALE GENOMIC DNA]</scope>
    <source>
        <strain evidence="6 7">MC02</strain>
    </source>
</reference>
<dbReference type="InterPro" id="IPR017937">
    <property type="entry name" value="Thioredoxin_CS"/>
</dbReference>
<comment type="subcellular location">
    <subcellularLocation>
        <location evidence="1">Cell envelope</location>
    </subcellularLocation>
</comment>
<evidence type="ECO:0000256" key="2">
    <source>
        <dbReference type="ARBA" id="ARBA00022748"/>
    </source>
</evidence>
<dbReference type="InterPro" id="IPR000866">
    <property type="entry name" value="AhpC/TSA"/>
</dbReference>
<evidence type="ECO:0000259" key="5">
    <source>
        <dbReference type="PROSITE" id="PS51352"/>
    </source>
</evidence>
<dbReference type="InterPro" id="IPR050553">
    <property type="entry name" value="Thioredoxin_ResA/DsbE_sf"/>
</dbReference>
<comment type="caution">
    <text evidence="6">The sequence shown here is derived from an EMBL/GenBank/DDBJ whole genome shotgun (WGS) entry which is preliminary data.</text>
</comment>
<dbReference type="CDD" id="cd02966">
    <property type="entry name" value="TlpA_like_family"/>
    <property type="match status" value="1"/>
</dbReference>
<dbReference type="GO" id="GO:0017004">
    <property type="term" value="P:cytochrome complex assembly"/>
    <property type="evidence" value="ECO:0007669"/>
    <property type="project" value="UniProtKB-KW"/>
</dbReference>
<protein>
    <submittedName>
        <fullName evidence="6">TlpA family protein disulfide reductase</fullName>
    </submittedName>
</protein>
<dbReference type="Gene3D" id="3.40.30.10">
    <property type="entry name" value="Glutaredoxin"/>
    <property type="match status" value="1"/>
</dbReference>
<dbReference type="Proteomes" id="UP000298438">
    <property type="component" value="Unassembled WGS sequence"/>
</dbReference>